<keyword evidence="2" id="KW-0472">Membrane</keyword>
<feature type="region of interest" description="Disordered" evidence="1">
    <location>
        <begin position="173"/>
        <end position="192"/>
    </location>
</feature>
<protein>
    <recommendedName>
        <fullName evidence="4">Temptin Cys/Cys disulfide domain-containing protein</fullName>
    </recommendedName>
</protein>
<dbReference type="EMBL" id="SSMQ01000028">
    <property type="protein sequence ID" value="TKD03502.1"/>
    <property type="molecule type" value="Genomic_DNA"/>
</dbReference>
<sequence length="225" mass="23231">MTFPSRSLGLLLGLASFVFATAASARPFRVNDIPNGTKYGCLNCHGDTKASYNTDFGSDARLYLVGAVPVQEQNVNWAALCPLDSDRDGWTNGLELGDPDCAWTKGDADPKGFVYNPGDPDVHPPPVCGSGKLEAGEACDGDLFLVNDCAEAGAGEGPLACTDDCKLDLSQCSEPPGSVPDLSGDGNTTQPGTCAAAPGSARSLGGMGAMIGMLVAAAVMRRKRR</sequence>
<reference evidence="5 6" key="1">
    <citation type="submission" date="2019-04" db="EMBL/GenBank/DDBJ databases">
        <authorList>
            <person name="Li Y."/>
            <person name="Wang J."/>
        </authorList>
    </citation>
    <scope>NUCLEOTIDE SEQUENCE [LARGE SCALE GENOMIC DNA]</scope>
    <source>
        <strain evidence="5 6">DSM 14668</strain>
    </source>
</reference>
<evidence type="ECO:0000259" key="4">
    <source>
        <dbReference type="Pfam" id="PF24784"/>
    </source>
</evidence>
<evidence type="ECO:0000256" key="1">
    <source>
        <dbReference type="SAM" id="MobiDB-lite"/>
    </source>
</evidence>
<feature type="domain" description="Temptin Cys/Cys disulfide" evidence="4">
    <location>
        <begin position="30"/>
        <end position="110"/>
    </location>
</feature>
<dbReference type="InterPro" id="IPR057626">
    <property type="entry name" value="S-S_Temptin"/>
</dbReference>
<feature type="signal peptide" evidence="3">
    <location>
        <begin position="1"/>
        <end position="25"/>
    </location>
</feature>
<comment type="caution">
    <text evidence="5">The sequence shown here is derived from an EMBL/GenBank/DDBJ whole genome shotgun (WGS) entry which is preliminary data.</text>
</comment>
<dbReference type="Pfam" id="PF24784">
    <property type="entry name" value="Temptin_C"/>
    <property type="match status" value="1"/>
</dbReference>
<dbReference type="Proteomes" id="UP000309215">
    <property type="component" value="Unassembled WGS sequence"/>
</dbReference>
<dbReference type="AlphaFoldDB" id="A0A4U1J9E8"/>
<evidence type="ECO:0000256" key="2">
    <source>
        <dbReference type="SAM" id="Phobius"/>
    </source>
</evidence>
<keyword evidence="2" id="KW-1133">Transmembrane helix</keyword>
<keyword evidence="6" id="KW-1185">Reference proteome</keyword>
<feature type="chain" id="PRO_5020384559" description="Temptin Cys/Cys disulfide domain-containing protein" evidence="3">
    <location>
        <begin position="26"/>
        <end position="225"/>
    </location>
</feature>
<keyword evidence="2" id="KW-0812">Transmembrane</keyword>
<organism evidence="5 6">
    <name type="scientific">Polyangium fumosum</name>
    <dbReference type="NCBI Taxonomy" id="889272"/>
    <lineage>
        <taxon>Bacteria</taxon>
        <taxon>Pseudomonadati</taxon>
        <taxon>Myxococcota</taxon>
        <taxon>Polyangia</taxon>
        <taxon>Polyangiales</taxon>
        <taxon>Polyangiaceae</taxon>
        <taxon>Polyangium</taxon>
    </lineage>
</organism>
<evidence type="ECO:0000313" key="6">
    <source>
        <dbReference type="Proteomes" id="UP000309215"/>
    </source>
</evidence>
<proteinExistence type="predicted"/>
<gene>
    <name evidence="5" type="ORF">E8A74_25195</name>
</gene>
<dbReference type="RefSeq" id="WP_136931622.1">
    <property type="nucleotide sequence ID" value="NZ_SSMQ01000028.1"/>
</dbReference>
<evidence type="ECO:0000313" key="5">
    <source>
        <dbReference type="EMBL" id="TKD03502.1"/>
    </source>
</evidence>
<dbReference type="OrthoDB" id="5512030at2"/>
<evidence type="ECO:0000256" key="3">
    <source>
        <dbReference type="SAM" id="SignalP"/>
    </source>
</evidence>
<feature type="transmembrane region" description="Helical" evidence="2">
    <location>
        <begin position="203"/>
        <end position="220"/>
    </location>
</feature>
<keyword evidence="3" id="KW-0732">Signal</keyword>
<accession>A0A4U1J9E8</accession>
<name>A0A4U1J9E8_9BACT</name>